<reference evidence="2 3" key="1">
    <citation type="submission" date="2019-04" db="EMBL/GenBank/DDBJ databases">
        <title>Draft genome of the big-headed turtle Platysternon megacephalum.</title>
        <authorList>
            <person name="Gong S."/>
        </authorList>
    </citation>
    <scope>NUCLEOTIDE SEQUENCE [LARGE SCALE GENOMIC DNA]</scope>
    <source>
        <strain evidence="2">DO16091913</strain>
        <tissue evidence="2">Muscle</tissue>
    </source>
</reference>
<organism evidence="2 3">
    <name type="scientific">Platysternon megacephalum</name>
    <name type="common">big-headed turtle</name>
    <dbReference type="NCBI Taxonomy" id="55544"/>
    <lineage>
        <taxon>Eukaryota</taxon>
        <taxon>Metazoa</taxon>
        <taxon>Chordata</taxon>
        <taxon>Craniata</taxon>
        <taxon>Vertebrata</taxon>
        <taxon>Euteleostomi</taxon>
        <taxon>Archelosauria</taxon>
        <taxon>Testudinata</taxon>
        <taxon>Testudines</taxon>
        <taxon>Cryptodira</taxon>
        <taxon>Durocryptodira</taxon>
        <taxon>Testudinoidea</taxon>
        <taxon>Platysternidae</taxon>
        <taxon>Platysternon</taxon>
    </lineage>
</organism>
<gene>
    <name evidence="2" type="ORF">DR999_PMT12676</name>
</gene>
<dbReference type="AlphaFoldDB" id="A0A4D9E3D0"/>
<comment type="caution">
    <text evidence="2">The sequence shown here is derived from an EMBL/GenBank/DDBJ whole genome shotgun (WGS) entry which is preliminary data.</text>
</comment>
<dbReference type="EMBL" id="QXTE01000128">
    <property type="protein sequence ID" value="TFK04816.1"/>
    <property type="molecule type" value="Genomic_DNA"/>
</dbReference>
<evidence type="ECO:0000313" key="2">
    <source>
        <dbReference type="EMBL" id="TFK04816.1"/>
    </source>
</evidence>
<dbReference type="Proteomes" id="UP000297703">
    <property type="component" value="Unassembled WGS sequence"/>
</dbReference>
<sequence>MEPMNQVANGEPGTEVPAEVEREDEVQALSYGFINVCCLAVQHVACVMLKAKDSAEVFSHFKSTVSNVGSMPWREWDSGEMCGSDELADACMTGAQQTGQGEVIDQHKETGKQLDNGIRDFPAMEDSPGSVNWQRA</sequence>
<proteinExistence type="predicted"/>
<evidence type="ECO:0000256" key="1">
    <source>
        <dbReference type="SAM" id="MobiDB-lite"/>
    </source>
</evidence>
<name>A0A4D9E3D0_9SAUR</name>
<feature type="region of interest" description="Disordered" evidence="1">
    <location>
        <begin position="117"/>
        <end position="136"/>
    </location>
</feature>
<evidence type="ECO:0000313" key="3">
    <source>
        <dbReference type="Proteomes" id="UP000297703"/>
    </source>
</evidence>
<reference evidence="2 3" key="2">
    <citation type="submission" date="2019-04" db="EMBL/GenBank/DDBJ databases">
        <title>The genome sequence of big-headed turtle.</title>
        <authorList>
            <person name="Gong S."/>
        </authorList>
    </citation>
    <scope>NUCLEOTIDE SEQUENCE [LARGE SCALE GENOMIC DNA]</scope>
    <source>
        <strain evidence="2">DO16091913</strain>
        <tissue evidence="2">Muscle</tissue>
    </source>
</reference>
<protein>
    <submittedName>
        <fullName evidence="2">Guanine nucleotide-binding protein subunit alpha-13</fullName>
    </submittedName>
</protein>
<accession>A0A4D9E3D0</accession>
<keyword evidence="3" id="KW-1185">Reference proteome</keyword>